<gene>
    <name evidence="2" type="ORF">E2C01_074536</name>
</gene>
<evidence type="ECO:0000256" key="1">
    <source>
        <dbReference type="SAM" id="MobiDB-lite"/>
    </source>
</evidence>
<sequence length="74" mass="8189">MAGPTQGRQQYIVNIHNCTQRHCALHPPHRHDASFVSFTCELPRLFAPSPQHLPLQTHPSRPSHDTLGGGNTTS</sequence>
<proteinExistence type="predicted"/>
<dbReference type="Proteomes" id="UP000324222">
    <property type="component" value="Unassembled WGS sequence"/>
</dbReference>
<reference evidence="2 3" key="1">
    <citation type="submission" date="2019-05" db="EMBL/GenBank/DDBJ databases">
        <title>Another draft genome of Portunus trituberculatus and its Hox gene families provides insights of decapod evolution.</title>
        <authorList>
            <person name="Jeong J.-H."/>
            <person name="Song I."/>
            <person name="Kim S."/>
            <person name="Choi T."/>
            <person name="Kim D."/>
            <person name="Ryu S."/>
            <person name="Kim W."/>
        </authorList>
    </citation>
    <scope>NUCLEOTIDE SEQUENCE [LARGE SCALE GENOMIC DNA]</scope>
    <source>
        <tissue evidence="2">Muscle</tissue>
    </source>
</reference>
<dbReference type="AlphaFoldDB" id="A0A5B7IDE8"/>
<evidence type="ECO:0000313" key="3">
    <source>
        <dbReference type="Proteomes" id="UP000324222"/>
    </source>
</evidence>
<name>A0A5B7IDE8_PORTR</name>
<dbReference type="EMBL" id="VSRR010052606">
    <property type="protein sequence ID" value="MPC79976.1"/>
    <property type="molecule type" value="Genomic_DNA"/>
</dbReference>
<organism evidence="2 3">
    <name type="scientific">Portunus trituberculatus</name>
    <name type="common">Swimming crab</name>
    <name type="synonym">Neptunus trituberculatus</name>
    <dbReference type="NCBI Taxonomy" id="210409"/>
    <lineage>
        <taxon>Eukaryota</taxon>
        <taxon>Metazoa</taxon>
        <taxon>Ecdysozoa</taxon>
        <taxon>Arthropoda</taxon>
        <taxon>Crustacea</taxon>
        <taxon>Multicrustacea</taxon>
        <taxon>Malacostraca</taxon>
        <taxon>Eumalacostraca</taxon>
        <taxon>Eucarida</taxon>
        <taxon>Decapoda</taxon>
        <taxon>Pleocyemata</taxon>
        <taxon>Brachyura</taxon>
        <taxon>Eubrachyura</taxon>
        <taxon>Portunoidea</taxon>
        <taxon>Portunidae</taxon>
        <taxon>Portuninae</taxon>
        <taxon>Portunus</taxon>
    </lineage>
</organism>
<keyword evidence="3" id="KW-1185">Reference proteome</keyword>
<protein>
    <submittedName>
        <fullName evidence="2">Uncharacterized protein</fullName>
    </submittedName>
</protein>
<evidence type="ECO:0000313" key="2">
    <source>
        <dbReference type="EMBL" id="MPC79976.1"/>
    </source>
</evidence>
<comment type="caution">
    <text evidence="2">The sequence shown here is derived from an EMBL/GenBank/DDBJ whole genome shotgun (WGS) entry which is preliminary data.</text>
</comment>
<feature type="region of interest" description="Disordered" evidence="1">
    <location>
        <begin position="49"/>
        <end position="74"/>
    </location>
</feature>
<accession>A0A5B7IDE8</accession>